<keyword evidence="1" id="KW-0812">Transmembrane</keyword>
<dbReference type="KEGG" id="acan:ACA1_131900"/>
<keyword evidence="4" id="KW-1185">Reference proteome</keyword>
<evidence type="ECO:0000256" key="1">
    <source>
        <dbReference type="SAM" id="Phobius"/>
    </source>
</evidence>
<name>L8GPZ5_ACACF</name>
<gene>
    <name evidence="3" type="ORF">ACA1_131900</name>
</gene>
<dbReference type="EMBL" id="KB008070">
    <property type="protein sequence ID" value="ELR14186.1"/>
    <property type="molecule type" value="Genomic_DNA"/>
</dbReference>
<dbReference type="Proteomes" id="UP000011083">
    <property type="component" value="Unassembled WGS sequence"/>
</dbReference>
<dbReference type="RefSeq" id="XP_004336199.1">
    <property type="nucleotide sequence ID" value="XM_004336151.1"/>
</dbReference>
<keyword evidence="1" id="KW-0472">Membrane</keyword>
<dbReference type="OMA" id="QVPAREY"/>
<evidence type="ECO:0000313" key="4">
    <source>
        <dbReference type="Proteomes" id="UP000011083"/>
    </source>
</evidence>
<feature type="transmembrane region" description="Helical" evidence="1">
    <location>
        <begin position="26"/>
        <end position="50"/>
    </location>
</feature>
<evidence type="ECO:0000259" key="2">
    <source>
        <dbReference type="Pfam" id="PF07853"/>
    </source>
</evidence>
<accession>L8GPZ5</accession>
<feature type="domain" description="DUF1648" evidence="2">
    <location>
        <begin position="36"/>
        <end position="77"/>
    </location>
</feature>
<keyword evidence="1" id="KW-1133">Transmembrane helix</keyword>
<evidence type="ECO:0000313" key="3">
    <source>
        <dbReference type="EMBL" id="ELR14186.1"/>
    </source>
</evidence>
<dbReference type="AlphaFoldDB" id="L8GPZ5"/>
<proteinExistence type="predicted"/>
<feature type="transmembrane region" description="Helical" evidence="1">
    <location>
        <begin position="70"/>
        <end position="92"/>
    </location>
</feature>
<dbReference type="Pfam" id="PF07853">
    <property type="entry name" value="DUF1648"/>
    <property type="match status" value="1"/>
</dbReference>
<protein>
    <recommendedName>
        <fullName evidence="2">DUF1648 domain-containing protein</fullName>
    </recommendedName>
</protein>
<organism evidence="3 4">
    <name type="scientific">Acanthamoeba castellanii (strain ATCC 30010 / Neff)</name>
    <dbReference type="NCBI Taxonomy" id="1257118"/>
    <lineage>
        <taxon>Eukaryota</taxon>
        <taxon>Amoebozoa</taxon>
        <taxon>Discosea</taxon>
        <taxon>Longamoebia</taxon>
        <taxon>Centramoebida</taxon>
        <taxon>Acanthamoebidae</taxon>
        <taxon>Acanthamoeba</taxon>
    </lineage>
</organism>
<dbReference type="GeneID" id="14914750"/>
<sequence length="221" mass="24662">MESTRLKSRGDYEEGGSSLFGKPPGLVAVLIGNAVVLVAAVVQGAVYYSMLPDELPAHFDWQGKVDAYRSKAFMVGIYLAAVILAQALFILLGHLLPSCSGGGAALQVPAREYWLNPAFPERQERAFAYLKFWLMGFGMTFGAYLVLFFAIVFHMAYTGDHSGFFWFFWPLTIAYLVLVAFGVYSLYSHFLNEPIKEALINYAEMGGSYETFSTPSRIYYQ</sequence>
<dbReference type="VEuPathDB" id="AmoebaDB:ACA1_131900"/>
<feature type="transmembrane region" description="Helical" evidence="1">
    <location>
        <begin position="163"/>
        <end position="187"/>
    </location>
</feature>
<dbReference type="InterPro" id="IPR012867">
    <property type="entry name" value="DUF1648"/>
</dbReference>
<feature type="transmembrane region" description="Helical" evidence="1">
    <location>
        <begin position="132"/>
        <end position="157"/>
    </location>
</feature>
<reference evidence="3 4" key="1">
    <citation type="journal article" date="2013" name="Genome Biol.">
        <title>Genome of Acanthamoeba castellanii highlights extensive lateral gene transfer and early evolution of tyrosine kinase signaling.</title>
        <authorList>
            <person name="Clarke M."/>
            <person name="Lohan A.J."/>
            <person name="Liu B."/>
            <person name="Lagkouvardos I."/>
            <person name="Roy S."/>
            <person name="Zafar N."/>
            <person name="Bertelli C."/>
            <person name="Schilde C."/>
            <person name="Kianianmomeni A."/>
            <person name="Burglin T.R."/>
            <person name="Frech C."/>
            <person name="Turcotte B."/>
            <person name="Kopec K.O."/>
            <person name="Synnott J.M."/>
            <person name="Choo C."/>
            <person name="Paponov I."/>
            <person name="Finkler A."/>
            <person name="Soon Heng Tan C."/>
            <person name="Hutchins A.P."/>
            <person name="Weinmeier T."/>
            <person name="Rattei T."/>
            <person name="Chu J.S."/>
            <person name="Gimenez G."/>
            <person name="Irimia M."/>
            <person name="Rigden D.J."/>
            <person name="Fitzpatrick D.A."/>
            <person name="Lorenzo-Morales J."/>
            <person name="Bateman A."/>
            <person name="Chiu C.H."/>
            <person name="Tang P."/>
            <person name="Hegemann P."/>
            <person name="Fromm H."/>
            <person name="Raoult D."/>
            <person name="Greub G."/>
            <person name="Miranda-Saavedra D."/>
            <person name="Chen N."/>
            <person name="Nash P."/>
            <person name="Ginger M.L."/>
            <person name="Horn M."/>
            <person name="Schaap P."/>
            <person name="Caler L."/>
            <person name="Loftus B."/>
        </authorList>
    </citation>
    <scope>NUCLEOTIDE SEQUENCE [LARGE SCALE GENOMIC DNA]</scope>
    <source>
        <strain evidence="3 4">Neff</strain>
    </source>
</reference>